<dbReference type="PROSITE" id="PS50023">
    <property type="entry name" value="LIM_DOMAIN_2"/>
    <property type="match status" value="1"/>
</dbReference>
<keyword evidence="3 6" id="KW-0862">Zinc</keyword>
<gene>
    <name evidence="9" type="ORF">APTSU1_001779100</name>
</gene>
<protein>
    <submittedName>
        <fullName evidence="9">Nebulin-related-anchoring protein</fullName>
    </submittedName>
</protein>
<dbReference type="EMBL" id="BAAFST010000019">
    <property type="protein sequence ID" value="GAB1302552.1"/>
    <property type="molecule type" value="Genomic_DNA"/>
</dbReference>
<dbReference type="SMART" id="SM00132">
    <property type="entry name" value="LIM"/>
    <property type="match status" value="1"/>
</dbReference>
<evidence type="ECO:0000256" key="7">
    <source>
        <dbReference type="SAM" id="MobiDB-lite"/>
    </source>
</evidence>
<keyword evidence="5" id="KW-0009">Actin-binding</keyword>
<dbReference type="PRINTS" id="PR00510">
    <property type="entry name" value="NEBULIN"/>
</dbReference>
<evidence type="ECO:0000256" key="3">
    <source>
        <dbReference type="ARBA" id="ARBA00022833"/>
    </source>
</evidence>
<evidence type="ECO:0000256" key="6">
    <source>
        <dbReference type="PROSITE-ProRule" id="PRU00125"/>
    </source>
</evidence>
<dbReference type="Pfam" id="PF00412">
    <property type="entry name" value="LIM"/>
    <property type="match status" value="1"/>
</dbReference>
<dbReference type="PANTHER" id="PTHR11039">
    <property type="entry name" value="NEBULIN"/>
    <property type="match status" value="1"/>
</dbReference>
<evidence type="ECO:0000313" key="9">
    <source>
        <dbReference type="EMBL" id="GAB1302552.1"/>
    </source>
</evidence>
<organism evidence="9 10">
    <name type="scientific">Apodemus speciosus</name>
    <name type="common">Large Japanese field mouse</name>
    <dbReference type="NCBI Taxonomy" id="105296"/>
    <lineage>
        <taxon>Eukaryota</taxon>
        <taxon>Metazoa</taxon>
        <taxon>Chordata</taxon>
        <taxon>Craniata</taxon>
        <taxon>Vertebrata</taxon>
        <taxon>Euteleostomi</taxon>
        <taxon>Mammalia</taxon>
        <taxon>Eutheria</taxon>
        <taxon>Euarchontoglires</taxon>
        <taxon>Glires</taxon>
        <taxon>Rodentia</taxon>
        <taxon>Myomorpha</taxon>
        <taxon>Muroidea</taxon>
        <taxon>Muridae</taxon>
        <taxon>Murinae</taxon>
        <taxon>Apodemus</taxon>
    </lineage>
</organism>
<keyword evidence="4 6" id="KW-0440">LIM domain</keyword>
<proteinExistence type="predicted"/>
<dbReference type="Proteomes" id="UP001623349">
    <property type="component" value="Unassembled WGS sequence"/>
</dbReference>
<dbReference type="InterPro" id="IPR000900">
    <property type="entry name" value="Nebulin_repeat"/>
</dbReference>
<evidence type="ECO:0000256" key="1">
    <source>
        <dbReference type="ARBA" id="ARBA00022723"/>
    </source>
</evidence>
<feature type="region of interest" description="Disordered" evidence="7">
    <location>
        <begin position="65"/>
        <end position="129"/>
    </location>
</feature>
<dbReference type="InterPro" id="IPR055297">
    <property type="entry name" value="NEBU/NEBL"/>
</dbReference>
<dbReference type="Pfam" id="PF00880">
    <property type="entry name" value="Nebulin"/>
    <property type="match status" value="14"/>
</dbReference>
<reference evidence="9 10" key="1">
    <citation type="submission" date="2024-08" db="EMBL/GenBank/DDBJ databases">
        <title>The draft genome of Apodemus speciosus.</title>
        <authorList>
            <person name="Nabeshima K."/>
            <person name="Suzuki S."/>
            <person name="Onuma M."/>
        </authorList>
    </citation>
    <scope>NUCLEOTIDE SEQUENCE [LARGE SCALE GENOMIC DNA]</scope>
    <source>
        <strain evidence="9">IB14-021</strain>
    </source>
</reference>
<dbReference type="PANTHER" id="PTHR11039:SF39">
    <property type="entry name" value="NEBULIN-RELATED-ANCHORING PROTEIN"/>
    <property type="match status" value="1"/>
</dbReference>
<dbReference type="CDD" id="cd09446">
    <property type="entry name" value="LIM_N_RAP"/>
    <property type="match status" value="1"/>
</dbReference>
<evidence type="ECO:0000256" key="4">
    <source>
        <dbReference type="ARBA" id="ARBA00023038"/>
    </source>
</evidence>
<sequence length="1951" mass="219980">MEGPMAPDAYAAEDDLVGLQSPCSKYPVLAPPIQPSTPEAFSAPRLAYFEGIEALMTDLDSCQLLSIHPPTPSTQDPPTQGRPETRQISAHGQGGQSPSNLTNGCPDTTKRAVPRRAGNGSEWTENRSSRRMLSAFARVQTLLVFSVLPHSKMNVQACSRCGYGVYPAEKISCIDQTWHKACFHCEVCKMMLSVNNFVSHQKKPYCHAHNPKNNTFTSVYHTPLSLTLKKPVEAMGGIDGKEDGEQFKSVLHWDMKSKAGAGAASRLMNEGDRWPGYVEGNTWCPGALPDPEIVRMVEARQSLGEGYAEVSEQQQGKGSFPAMITPAYQRAKAANQLASQVQYKRGHDERVSTFTPVADTPELLRAKAGGQLQNDVRYTEDGGQQRGKGSFPAMITPAYQIAKRAAELASDVRYHQQYHREMKGVTSPVGAEGGMTSVDRGGQGIEKVYSEECDEPRGKGSFPAMITPAYQNAKKANELVSDIKYRQDFHKMKGAAHFHSLAAQDNLVLKRAQSVNKLVSETELIEPWTLRGAPDVWHSEVEYKKGLENSKGHSINYCETPQFRNVSKISKFTSDNKYKENYQTQLRGHYDGVGMDRRMLHALKVGSLASNVAYKADYKHDIVDYNYPATATPLYQTTMKLVPLKDVNYRQNIDRLKFSSVTNTPQIVQAKINAQQLSHVNYRADYERNKLNYTLPQDAPQLLKAKTNAELFSEVKYKEGWQKTKGKGFEMKLDAMPLLAAKASGELASSVKYKEEYEKTKGRVLGTTDSKLLHSLQVAKMSSEVEYKKGFEESKTHFHLPMDMVNLRHAKKAQALASDLDYRKKLHDYTVLPEDMKTQWAKKAYGLQSEVKYKADLAWMRGVGWLTEGSLNLEQAKKAGQLVSEDTSAEQKRTSNLGNTLLLPVAPACELPTLLFNKSSAEATFPSTLATPMEKPEEVIFKKDEMPPRGDRISTLEIFPVSEWLWAKNYRQRVDELKFTSVTDSSQMEHAKKSQELQNAVAYKAGNEHSVHQYTISKDEPFFLQARANAAQLSETLYKSSWEKQKAKGFELRLDSLTFLTAKAKRDLASEVKYKENYERSRGKLIGAKSAQGDSQMSHSLQMSKLQSELEYKKGFEDTRSQCHVSLDMIHLTHARQAQHLATDIGYRTASRCFTALPTDMKVEWAKKAYGLQSDNQYRADMKWMKGTGWVAAGSLNVEQAKKAGELISEKKYRQHPDALKFTSIKDTPEMVQARISYTQAVDRLYRERGEDIKHHYTQTVDLPEVLLAKLNAMNISEYKYKEAFERMKGQMLGSRSLEDDLSLAHSVHATSLQSDVNYKKGFEHSKAHFHLPLDMVTLVHAKKAQTLASNQDYRHPLPQHTSLAEDLRLSCAKKAHKLQSETTNLYRSDLNFMRGVPCVIPGTLEIEGRKKASELISESKYRQHPGSFKYTAVTDTPNLLHAKFSNQITNEVDSIRQLARMHGHQYTMTLGLPEFIRAKTNAANLSEAKYKESWHNLRAQGYKLAIDALPFQAARASGDIASDFLYRHEFVKERGQLIGVRSVSDDPRLRHCQRMGQLQSDNQYRKEAASSQAQCHLPMDMVHLVHARKAQALASDHDYRTQCHEFTALPEDLKMAWAKKAHALQSEFRYKADLMGMKGTGWLALRSPQIESAKKAGELISETKYRKKPDSIKFTTVVDSPDLIHAKKSYMHCNERLYRLGDADSLHRYTPIPDHPDFTRARVNAMHLSDTSKVYRSAWEQHRAGGYDFRLDAIPFQTARASRDIASDFRYKEAFLRGRGLQIGYRSINDDPRMAHFLRVGRLQSDNEYRKDFAKGRSQFHSHADQPGFLQAKRSQQLASDVLYRQPLPQHTSDPEQLGLRHARRAHQLQSDVKYKSDLNLTRGVGWTPPGSYKVEMARRAAELANRRGLGIQGASVGPEALELGDHQGRGVNPDASEILHINRKKTPLM</sequence>
<dbReference type="PROSITE" id="PS51216">
    <property type="entry name" value="NEBULIN"/>
    <property type="match status" value="22"/>
</dbReference>
<evidence type="ECO:0000259" key="8">
    <source>
        <dbReference type="PROSITE" id="PS50023"/>
    </source>
</evidence>
<dbReference type="InterPro" id="IPR001781">
    <property type="entry name" value="Znf_LIM"/>
</dbReference>
<dbReference type="SMART" id="SM00227">
    <property type="entry name" value="NEBU"/>
    <property type="match status" value="39"/>
</dbReference>
<dbReference type="Gene3D" id="2.10.110.10">
    <property type="entry name" value="Cysteine Rich Protein"/>
    <property type="match status" value="1"/>
</dbReference>
<comment type="caution">
    <text evidence="9">The sequence shown here is derived from an EMBL/GenBank/DDBJ whole genome shotgun (WGS) entry which is preliminary data.</text>
</comment>
<keyword evidence="10" id="KW-1185">Reference proteome</keyword>
<feature type="compositionally biased region" description="Polar residues" evidence="7">
    <location>
        <begin position="86"/>
        <end position="106"/>
    </location>
</feature>
<feature type="domain" description="LIM zinc-binding" evidence="8">
    <location>
        <begin position="156"/>
        <end position="216"/>
    </location>
</feature>
<evidence type="ECO:0000256" key="2">
    <source>
        <dbReference type="ARBA" id="ARBA00022737"/>
    </source>
</evidence>
<name>A0ABQ0FTH0_APOSI</name>
<dbReference type="InterPro" id="IPR013998">
    <property type="entry name" value="Nebulin-like"/>
</dbReference>
<evidence type="ECO:0000313" key="10">
    <source>
        <dbReference type="Proteomes" id="UP001623349"/>
    </source>
</evidence>
<keyword evidence="1 6" id="KW-0479">Metal-binding</keyword>
<keyword evidence="2" id="KW-0677">Repeat</keyword>
<accession>A0ABQ0FTH0</accession>
<dbReference type="SUPFAM" id="SSF57716">
    <property type="entry name" value="Glucocorticoid receptor-like (DNA-binding domain)"/>
    <property type="match status" value="1"/>
</dbReference>
<evidence type="ECO:0000256" key="5">
    <source>
        <dbReference type="ARBA" id="ARBA00023203"/>
    </source>
</evidence>
<dbReference type="PROSITE" id="PS00478">
    <property type="entry name" value="LIM_DOMAIN_1"/>
    <property type="match status" value="1"/>
</dbReference>